<sequence length="426" mass="47537">MLDPRFIREHETRVRKAIRDKGLPEAERALDQVLLLDEEYRLLRSDLEAKQAERNASSKRIGELKRRGESAEELIRAMSTLSDEVKRLEERSRSLEAQLQGALLELPNLPHESVPYGVSEHDNVVVHERGDKPTFDFEPKPHWELAAARGWLDLEAGVKTTGAGFPVFKGPGARLLRALNTYCLNALVAAGYTEVAVPLLVNAESATATGQLPDKEGQMYELRDGFYLIPTSELALTNLHRGEILDAAELPLRYAAQTPCFRREAGSYGAHVRGVNRVHQFDKVEMVQFTHPDRSFEALEEMAAFAESLLETLGMPYRRLLMCTGDMGFTQAKKYDLEVWSAGQGRWLEVSSVSNITDFQARRLGTRFREGGAQGRGKPELVHTLNGSAFGMVRLFAALLENAQHEDGTVSVPEPLQPYVGGARLE</sequence>
<dbReference type="InterPro" id="IPR010978">
    <property type="entry name" value="tRNA-bd_arm"/>
</dbReference>
<evidence type="ECO:0000256" key="15">
    <source>
        <dbReference type="SAM" id="Coils"/>
    </source>
</evidence>
<dbReference type="InterPro" id="IPR006195">
    <property type="entry name" value="aa-tRNA-synth_II"/>
</dbReference>
<dbReference type="SUPFAM" id="SSF55681">
    <property type="entry name" value="Class II aaRS and biotin synthetases"/>
    <property type="match status" value="1"/>
</dbReference>
<comment type="similarity">
    <text evidence="3 12">Belongs to the class-II aminoacyl-tRNA synthetase family. Type-1 seryl-tRNA synthetase subfamily.</text>
</comment>
<evidence type="ECO:0000256" key="4">
    <source>
        <dbReference type="ARBA" id="ARBA00022490"/>
    </source>
</evidence>
<feature type="binding site" evidence="13">
    <location>
        <position position="262"/>
    </location>
    <ligand>
        <name>L-serine</name>
        <dbReference type="ChEBI" id="CHEBI:33384"/>
    </ligand>
</feature>
<dbReference type="OrthoDB" id="9804647at2"/>
<evidence type="ECO:0000256" key="9">
    <source>
        <dbReference type="ARBA" id="ARBA00023146"/>
    </source>
</evidence>
<organism evidence="17 18">
    <name type="scientific">Truepera radiovictrix (strain DSM 17093 / CIP 108686 / LMG 22925 / RQ-24)</name>
    <dbReference type="NCBI Taxonomy" id="649638"/>
    <lineage>
        <taxon>Bacteria</taxon>
        <taxon>Thermotogati</taxon>
        <taxon>Deinococcota</taxon>
        <taxon>Deinococci</taxon>
        <taxon>Trueperales</taxon>
        <taxon>Trueperaceae</taxon>
        <taxon>Truepera</taxon>
    </lineage>
</organism>
<reference evidence="18" key="1">
    <citation type="submission" date="2010-05" db="EMBL/GenBank/DDBJ databases">
        <title>The complete genome of Truepera radiovictris DSM 17093.</title>
        <authorList>
            <consortium name="US DOE Joint Genome Institute (JGI-PGF)"/>
            <person name="Lucas S."/>
            <person name="Copeland A."/>
            <person name="Lapidus A."/>
            <person name="Glavina del Rio T."/>
            <person name="Dalin E."/>
            <person name="Tice H."/>
            <person name="Bruce D."/>
            <person name="Goodwin L."/>
            <person name="Pitluck S."/>
            <person name="Kyrpides N."/>
            <person name="Mavromatis K."/>
            <person name="Ovchinnikova G."/>
            <person name="Munk A.C."/>
            <person name="Detter J.C."/>
            <person name="Han C."/>
            <person name="Tapia R."/>
            <person name="Land M."/>
            <person name="Hauser L."/>
            <person name="Markowitz V."/>
            <person name="Cheng J.-F."/>
            <person name="Hugenholtz P."/>
            <person name="Woyke T."/>
            <person name="Wu D."/>
            <person name="Tindall B."/>
            <person name="Pomrenke H.G."/>
            <person name="Brambilla E."/>
            <person name="Klenk H.-P."/>
            <person name="Eisen J.A."/>
        </authorList>
    </citation>
    <scope>NUCLEOTIDE SEQUENCE [LARGE SCALE GENOMIC DNA]</scope>
    <source>
        <strain evidence="18">DSM 17093 / CIP 108686 / LMG 22925 / RQ-24</strain>
    </source>
</reference>
<feature type="binding site" evidence="13">
    <location>
        <position position="386"/>
    </location>
    <ligand>
        <name>L-serine</name>
        <dbReference type="ChEBI" id="CHEBI:33384"/>
    </ligand>
</feature>
<dbReference type="InterPro" id="IPR045864">
    <property type="entry name" value="aa-tRNA-synth_II/BPL/LPL"/>
</dbReference>
<reference evidence="17 18" key="2">
    <citation type="journal article" date="2011" name="Stand. Genomic Sci.">
        <title>Complete genome sequence of Truepera radiovictrix type strain (RQ-24).</title>
        <authorList>
            <person name="Ivanova N."/>
            <person name="Rohde C."/>
            <person name="Munk C."/>
            <person name="Nolan M."/>
            <person name="Lucas S."/>
            <person name="Del Rio T.G."/>
            <person name="Tice H."/>
            <person name="Deshpande S."/>
            <person name="Cheng J.F."/>
            <person name="Tapia R."/>
            <person name="Han C."/>
            <person name="Goodwin L."/>
            <person name="Pitluck S."/>
            <person name="Liolios K."/>
            <person name="Mavromatis K."/>
            <person name="Mikhailova N."/>
            <person name="Pati A."/>
            <person name="Chen A."/>
            <person name="Palaniappan K."/>
            <person name="Land M."/>
            <person name="Hauser L."/>
            <person name="Chang Y.J."/>
            <person name="Jeffries C.D."/>
            <person name="Brambilla E."/>
            <person name="Rohde M."/>
            <person name="Goker M."/>
            <person name="Tindall B.J."/>
            <person name="Woyke T."/>
            <person name="Bristow J."/>
            <person name="Eisen J.A."/>
            <person name="Markowitz V."/>
            <person name="Hugenholtz P."/>
            <person name="Kyrpides N.C."/>
            <person name="Klenk H.P."/>
            <person name="Lapidus A."/>
        </authorList>
    </citation>
    <scope>NUCLEOTIDE SEQUENCE [LARGE SCALE GENOMIC DNA]</scope>
    <source>
        <strain evidence="18">DSM 17093 / CIP 108686 / LMG 22925 / RQ-24</strain>
    </source>
</reference>
<keyword evidence="5 12" id="KW-0436">Ligase</keyword>
<evidence type="ECO:0000256" key="6">
    <source>
        <dbReference type="ARBA" id="ARBA00022741"/>
    </source>
</evidence>
<dbReference type="STRING" id="649638.Trad_1716"/>
<keyword evidence="8 12" id="KW-0648">Protein biosynthesis</keyword>
<feature type="binding site" evidence="12 13">
    <location>
        <position position="285"/>
    </location>
    <ligand>
        <name>L-serine</name>
        <dbReference type="ChEBI" id="CHEBI:33384"/>
    </ligand>
</feature>
<gene>
    <name evidence="12" type="primary">serS</name>
    <name evidence="17" type="ordered locus">Trad_1716</name>
</gene>
<evidence type="ECO:0000256" key="5">
    <source>
        <dbReference type="ARBA" id="ARBA00022598"/>
    </source>
</evidence>
<keyword evidence="15" id="KW-0175">Coiled coil</keyword>
<feature type="domain" description="Aminoacyl-transfer RNA synthetases class-II family profile" evidence="16">
    <location>
        <begin position="187"/>
        <end position="413"/>
    </location>
</feature>
<feature type="binding site" evidence="12">
    <location>
        <begin position="231"/>
        <end position="233"/>
    </location>
    <ligand>
        <name>L-serine</name>
        <dbReference type="ChEBI" id="CHEBI:33384"/>
    </ligand>
</feature>
<keyword evidence="18" id="KW-1185">Reference proteome</keyword>
<dbReference type="Gene3D" id="1.10.287.40">
    <property type="entry name" value="Serine-tRNA synthetase, tRNA binding domain"/>
    <property type="match status" value="1"/>
</dbReference>
<feature type="coiled-coil region" evidence="15">
    <location>
        <begin position="47"/>
        <end position="105"/>
    </location>
</feature>
<feature type="binding site" evidence="12 14">
    <location>
        <begin position="349"/>
        <end position="352"/>
    </location>
    <ligand>
        <name>ATP</name>
        <dbReference type="ChEBI" id="CHEBI:30616"/>
    </ligand>
</feature>
<evidence type="ECO:0000313" key="17">
    <source>
        <dbReference type="EMBL" id="ADI14834.1"/>
    </source>
</evidence>
<dbReference type="HAMAP" id="MF_00176">
    <property type="entry name" value="Ser_tRNA_synth_type1"/>
    <property type="match status" value="1"/>
</dbReference>
<dbReference type="PANTHER" id="PTHR43697">
    <property type="entry name" value="SERYL-TRNA SYNTHETASE"/>
    <property type="match status" value="1"/>
</dbReference>
<comment type="subunit">
    <text evidence="12">Homodimer. The tRNA molecule binds across the dimer.</text>
</comment>
<name>D7CQ50_TRURR</name>
<proteinExistence type="inferred from homology"/>
<dbReference type="InterPro" id="IPR033729">
    <property type="entry name" value="SerRS_core"/>
</dbReference>
<dbReference type="AlphaFoldDB" id="D7CQ50"/>
<keyword evidence="7 12" id="KW-0067">ATP-binding</keyword>
<evidence type="ECO:0000256" key="12">
    <source>
        <dbReference type="HAMAP-Rule" id="MF_00176"/>
    </source>
</evidence>
<evidence type="ECO:0000313" key="18">
    <source>
        <dbReference type="Proteomes" id="UP000000379"/>
    </source>
</evidence>
<evidence type="ECO:0000259" key="16">
    <source>
        <dbReference type="PROSITE" id="PS50862"/>
    </source>
</evidence>
<feature type="binding site" evidence="12">
    <location>
        <position position="388"/>
    </location>
    <ligand>
        <name>L-serine</name>
        <dbReference type="ChEBI" id="CHEBI:33384"/>
    </ligand>
</feature>
<feature type="binding site" evidence="12 14">
    <location>
        <begin position="262"/>
        <end position="264"/>
    </location>
    <ligand>
        <name>ATP</name>
        <dbReference type="ChEBI" id="CHEBI:30616"/>
    </ligand>
</feature>
<evidence type="ECO:0000256" key="14">
    <source>
        <dbReference type="PIRSR" id="PIRSR001529-2"/>
    </source>
</evidence>
<dbReference type="InterPro" id="IPR002317">
    <property type="entry name" value="Ser-tRNA-ligase_type_1"/>
</dbReference>
<accession>D7CQ50</accession>
<dbReference type="GO" id="GO:0005737">
    <property type="term" value="C:cytoplasm"/>
    <property type="evidence" value="ECO:0007669"/>
    <property type="project" value="UniProtKB-SubCell"/>
</dbReference>
<comment type="catalytic activity">
    <reaction evidence="10 12">
        <text>tRNA(Sec) + L-serine + ATP = L-seryl-tRNA(Sec) + AMP + diphosphate + H(+)</text>
        <dbReference type="Rhea" id="RHEA:42580"/>
        <dbReference type="Rhea" id="RHEA-COMP:9742"/>
        <dbReference type="Rhea" id="RHEA-COMP:10128"/>
        <dbReference type="ChEBI" id="CHEBI:15378"/>
        <dbReference type="ChEBI" id="CHEBI:30616"/>
        <dbReference type="ChEBI" id="CHEBI:33019"/>
        <dbReference type="ChEBI" id="CHEBI:33384"/>
        <dbReference type="ChEBI" id="CHEBI:78442"/>
        <dbReference type="ChEBI" id="CHEBI:78533"/>
        <dbReference type="ChEBI" id="CHEBI:456215"/>
        <dbReference type="EC" id="6.1.1.11"/>
    </reaction>
</comment>
<feature type="binding site" evidence="14">
    <location>
        <begin position="278"/>
        <end position="281"/>
    </location>
    <ligand>
        <name>ATP</name>
        <dbReference type="ChEBI" id="CHEBI:30616"/>
    </ligand>
</feature>
<keyword evidence="6 12" id="KW-0547">Nucleotide-binding</keyword>
<protein>
    <recommendedName>
        <fullName evidence="12">Serine--tRNA ligase</fullName>
        <ecNumber evidence="12">6.1.1.11</ecNumber>
    </recommendedName>
    <alternativeName>
        <fullName evidence="12">Seryl-tRNA synthetase</fullName>
        <shortName evidence="12">SerRS</shortName>
    </alternativeName>
    <alternativeName>
        <fullName evidence="12">Seryl-tRNA(Ser/Sec) synthetase</fullName>
    </alternativeName>
</protein>
<comment type="function">
    <text evidence="12">Catalyzes the attachment of serine to tRNA(Ser). Is also able to aminoacylate tRNA(Sec) with serine, to form the misacylated tRNA L-seryl-tRNA(Sec), which will be further converted into selenocysteinyl-tRNA(Sec).</text>
</comment>
<dbReference type="RefSeq" id="WP_013178201.1">
    <property type="nucleotide sequence ID" value="NC_014221.1"/>
</dbReference>
<dbReference type="Proteomes" id="UP000000379">
    <property type="component" value="Chromosome"/>
</dbReference>
<dbReference type="GO" id="GO:0005524">
    <property type="term" value="F:ATP binding"/>
    <property type="evidence" value="ECO:0007669"/>
    <property type="project" value="UniProtKB-UniRule"/>
</dbReference>
<dbReference type="Gene3D" id="3.30.930.10">
    <property type="entry name" value="Bira Bifunctional Protein, Domain 2"/>
    <property type="match status" value="1"/>
</dbReference>
<feature type="binding site" evidence="12">
    <location>
        <position position="278"/>
    </location>
    <ligand>
        <name>ATP</name>
        <dbReference type="ChEBI" id="CHEBI:30616"/>
    </ligand>
</feature>
<dbReference type="SUPFAM" id="SSF46589">
    <property type="entry name" value="tRNA-binding arm"/>
    <property type="match status" value="1"/>
</dbReference>
<dbReference type="InterPro" id="IPR015866">
    <property type="entry name" value="Ser-tRNA-synth_1_N"/>
</dbReference>
<dbReference type="UniPathway" id="UPA00906">
    <property type="reaction ID" value="UER00895"/>
</dbReference>
<dbReference type="InterPro" id="IPR042103">
    <property type="entry name" value="SerRS_1_N_sf"/>
</dbReference>
<dbReference type="NCBIfam" id="TIGR00414">
    <property type="entry name" value="serS"/>
    <property type="match status" value="1"/>
</dbReference>
<feature type="binding site" evidence="13">
    <location>
        <position position="231"/>
    </location>
    <ligand>
        <name>L-serine</name>
        <dbReference type="ChEBI" id="CHEBI:33384"/>
    </ligand>
</feature>
<evidence type="ECO:0000256" key="11">
    <source>
        <dbReference type="ARBA" id="ARBA00048823"/>
    </source>
</evidence>
<evidence type="ECO:0000256" key="2">
    <source>
        <dbReference type="ARBA" id="ARBA00005045"/>
    </source>
</evidence>
<dbReference type="Pfam" id="PF02403">
    <property type="entry name" value="Seryl_tRNA_N"/>
    <property type="match status" value="1"/>
</dbReference>
<dbReference type="GO" id="GO:0016260">
    <property type="term" value="P:selenocysteine biosynthetic process"/>
    <property type="evidence" value="ECO:0007669"/>
    <property type="project" value="UniProtKB-UniRule"/>
</dbReference>
<keyword evidence="9 12" id="KW-0030">Aminoacyl-tRNA synthetase</keyword>
<dbReference type="KEGG" id="tra:Trad_1716"/>
<dbReference type="CDD" id="cd00770">
    <property type="entry name" value="SerRS_core"/>
    <property type="match status" value="1"/>
</dbReference>
<dbReference type="GO" id="GO:0006434">
    <property type="term" value="P:seryl-tRNA aminoacylation"/>
    <property type="evidence" value="ECO:0007669"/>
    <property type="project" value="UniProtKB-UniRule"/>
</dbReference>
<evidence type="ECO:0000256" key="10">
    <source>
        <dbReference type="ARBA" id="ARBA00047929"/>
    </source>
</evidence>
<evidence type="ECO:0000256" key="1">
    <source>
        <dbReference type="ARBA" id="ARBA00004496"/>
    </source>
</evidence>
<evidence type="ECO:0000256" key="7">
    <source>
        <dbReference type="ARBA" id="ARBA00022840"/>
    </source>
</evidence>
<dbReference type="PIRSF" id="PIRSF001529">
    <property type="entry name" value="Ser-tRNA-synth_IIa"/>
    <property type="match status" value="1"/>
</dbReference>
<comment type="catalytic activity">
    <reaction evidence="11 12">
        <text>tRNA(Ser) + L-serine + ATP = L-seryl-tRNA(Ser) + AMP + diphosphate + H(+)</text>
        <dbReference type="Rhea" id="RHEA:12292"/>
        <dbReference type="Rhea" id="RHEA-COMP:9669"/>
        <dbReference type="Rhea" id="RHEA-COMP:9703"/>
        <dbReference type="ChEBI" id="CHEBI:15378"/>
        <dbReference type="ChEBI" id="CHEBI:30616"/>
        <dbReference type="ChEBI" id="CHEBI:33019"/>
        <dbReference type="ChEBI" id="CHEBI:33384"/>
        <dbReference type="ChEBI" id="CHEBI:78442"/>
        <dbReference type="ChEBI" id="CHEBI:78533"/>
        <dbReference type="ChEBI" id="CHEBI:456215"/>
        <dbReference type="EC" id="6.1.1.11"/>
    </reaction>
</comment>
<dbReference type="HOGENOM" id="CLU_023797_1_1_0"/>
<comment type="pathway">
    <text evidence="2 12">Aminoacyl-tRNA biosynthesis; selenocysteinyl-tRNA(Sec) biosynthesis; L-seryl-tRNA(Sec) from L-serine and tRNA(Sec): step 1/1.</text>
</comment>
<comment type="subcellular location">
    <subcellularLocation>
        <location evidence="1 12">Cytoplasm</location>
    </subcellularLocation>
</comment>
<dbReference type="PRINTS" id="PR00981">
    <property type="entry name" value="TRNASYNTHSER"/>
</dbReference>
<dbReference type="eggNOG" id="COG0172">
    <property type="taxonomic scope" value="Bacteria"/>
</dbReference>
<dbReference type="EC" id="6.1.1.11" evidence="12"/>
<dbReference type="Pfam" id="PF00587">
    <property type="entry name" value="tRNA-synt_2b"/>
    <property type="match status" value="1"/>
</dbReference>
<dbReference type="InterPro" id="IPR002314">
    <property type="entry name" value="aa-tRNA-synt_IIb"/>
</dbReference>
<comment type="domain">
    <text evidence="12">Consists of two distinct domains, a catalytic core and a N-terminal extension that is involved in tRNA binding.</text>
</comment>
<keyword evidence="4 12" id="KW-0963">Cytoplasm</keyword>
<evidence type="ECO:0000256" key="3">
    <source>
        <dbReference type="ARBA" id="ARBA00010728"/>
    </source>
</evidence>
<dbReference type="GO" id="GO:0004828">
    <property type="term" value="F:serine-tRNA ligase activity"/>
    <property type="evidence" value="ECO:0007669"/>
    <property type="project" value="UniProtKB-UniRule"/>
</dbReference>
<dbReference type="PANTHER" id="PTHR43697:SF1">
    <property type="entry name" value="SERINE--TRNA LIGASE"/>
    <property type="match status" value="1"/>
</dbReference>
<evidence type="ECO:0000256" key="8">
    <source>
        <dbReference type="ARBA" id="ARBA00022917"/>
    </source>
</evidence>
<evidence type="ECO:0000256" key="13">
    <source>
        <dbReference type="PIRSR" id="PIRSR001529-1"/>
    </source>
</evidence>
<dbReference type="EMBL" id="CP002049">
    <property type="protein sequence ID" value="ADI14834.1"/>
    <property type="molecule type" value="Genomic_DNA"/>
</dbReference>
<dbReference type="PROSITE" id="PS50862">
    <property type="entry name" value="AA_TRNA_LIGASE_II"/>
    <property type="match status" value="1"/>
</dbReference>